<dbReference type="Gene3D" id="1.20.1270.60">
    <property type="entry name" value="Arfaptin homology (AH) domain/BAR domain"/>
    <property type="match status" value="1"/>
</dbReference>
<dbReference type="SUPFAM" id="SSF50044">
    <property type="entry name" value="SH3-domain"/>
    <property type="match status" value="1"/>
</dbReference>
<dbReference type="KEGG" id="aten:116303273"/>
<dbReference type="InParanoid" id="A0A6P8IQF0"/>
<evidence type="ECO:0000313" key="7">
    <source>
        <dbReference type="RefSeq" id="XP_031568650.1"/>
    </source>
</evidence>
<dbReference type="AlphaFoldDB" id="A0A6P8IQF0"/>
<dbReference type="InterPro" id="IPR027267">
    <property type="entry name" value="AH/BAR_dom_sf"/>
</dbReference>
<proteinExistence type="predicted"/>
<dbReference type="PROSITE" id="PS50002">
    <property type="entry name" value="SH3"/>
    <property type="match status" value="1"/>
</dbReference>
<dbReference type="PANTHER" id="PTHR10555">
    <property type="entry name" value="SORTING NEXIN"/>
    <property type="match status" value="1"/>
</dbReference>
<evidence type="ECO:0000256" key="4">
    <source>
        <dbReference type="SAM" id="MobiDB-lite"/>
    </source>
</evidence>
<dbReference type="Proteomes" id="UP000515163">
    <property type="component" value="Unplaced"/>
</dbReference>
<keyword evidence="3" id="KW-0175">Coiled coil</keyword>
<protein>
    <submittedName>
        <fullName evidence="7">Uncharacterized protein LOC116303273 isoform X1</fullName>
    </submittedName>
</protein>
<feature type="region of interest" description="Disordered" evidence="4">
    <location>
        <begin position="276"/>
        <end position="300"/>
    </location>
</feature>
<evidence type="ECO:0000256" key="1">
    <source>
        <dbReference type="ARBA" id="ARBA00022443"/>
    </source>
</evidence>
<keyword evidence="1 2" id="KW-0728">SH3 domain</keyword>
<evidence type="ECO:0000259" key="5">
    <source>
        <dbReference type="PROSITE" id="PS50002"/>
    </source>
</evidence>
<dbReference type="OrthoDB" id="5227681at2759"/>
<dbReference type="GO" id="GO:0035091">
    <property type="term" value="F:phosphatidylinositol binding"/>
    <property type="evidence" value="ECO:0007669"/>
    <property type="project" value="InterPro"/>
</dbReference>
<name>A0A6P8IQF0_ACTTE</name>
<dbReference type="Gene3D" id="3.30.1520.10">
    <property type="entry name" value="Phox-like domain"/>
    <property type="match status" value="1"/>
</dbReference>
<dbReference type="PANTHER" id="PTHR10555:SF170">
    <property type="entry name" value="FI18122P1"/>
    <property type="match status" value="1"/>
</dbReference>
<dbReference type="InterPro" id="IPR036028">
    <property type="entry name" value="SH3-like_dom_sf"/>
</dbReference>
<dbReference type="InterPro" id="IPR036871">
    <property type="entry name" value="PX_dom_sf"/>
</dbReference>
<feature type="compositionally biased region" description="Low complexity" evidence="4">
    <location>
        <begin position="101"/>
        <end position="112"/>
    </location>
</feature>
<accession>A0A6P8IQF0</accession>
<feature type="domain" description="SH3" evidence="5">
    <location>
        <begin position="9"/>
        <end position="89"/>
    </location>
</feature>
<dbReference type="RefSeq" id="XP_031568650.1">
    <property type="nucleotide sequence ID" value="XM_031712790.1"/>
</dbReference>
<feature type="region of interest" description="Disordered" evidence="4">
    <location>
        <begin position="95"/>
        <end position="114"/>
    </location>
</feature>
<evidence type="ECO:0000313" key="6">
    <source>
        <dbReference type="Proteomes" id="UP000515163"/>
    </source>
</evidence>
<dbReference type="GO" id="GO:0010008">
    <property type="term" value="C:endosome membrane"/>
    <property type="evidence" value="ECO:0007669"/>
    <property type="project" value="TreeGrafter"/>
</dbReference>
<organism evidence="6 7">
    <name type="scientific">Actinia tenebrosa</name>
    <name type="common">Australian red waratah sea anemone</name>
    <dbReference type="NCBI Taxonomy" id="6105"/>
    <lineage>
        <taxon>Eukaryota</taxon>
        <taxon>Metazoa</taxon>
        <taxon>Cnidaria</taxon>
        <taxon>Anthozoa</taxon>
        <taxon>Hexacorallia</taxon>
        <taxon>Actiniaria</taxon>
        <taxon>Actiniidae</taxon>
        <taxon>Actinia</taxon>
    </lineage>
</organism>
<dbReference type="SUPFAM" id="SSF64268">
    <property type="entry name" value="PX domain"/>
    <property type="match status" value="1"/>
</dbReference>
<evidence type="ECO:0000256" key="2">
    <source>
        <dbReference type="PROSITE-ProRule" id="PRU00192"/>
    </source>
</evidence>
<reference evidence="7" key="1">
    <citation type="submission" date="2025-08" db="UniProtKB">
        <authorList>
            <consortium name="RefSeq"/>
        </authorList>
    </citation>
    <scope>IDENTIFICATION</scope>
    <source>
        <tissue evidence="7">Tentacle</tissue>
    </source>
</reference>
<dbReference type="GO" id="GO:0005829">
    <property type="term" value="C:cytosol"/>
    <property type="evidence" value="ECO:0007669"/>
    <property type="project" value="GOC"/>
</dbReference>
<evidence type="ECO:0000256" key="3">
    <source>
        <dbReference type="SAM" id="Coils"/>
    </source>
</evidence>
<dbReference type="GO" id="GO:0034498">
    <property type="term" value="P:early endosome to Golgi transport"/>
    <property type="evidence" value="ECO:0007669"/>
    <property type="project" value="TreeGrafter"/>
</dbReference>
<sequence>MSCQYKSKLKGRQLQAIKDFNAADVCFSDGANPLSFHIGDHFTFLSYRDKHWANVERTILNNNSILLIETYPPTEQGIIPIDYVIEMDTAITENDSVKTDQNNSDQESLSESQDSEALKAIFVKEDLERQLEATKKRLGEAQKEIKMLSDRSKKEFGKNVQLLHQLLQQYYAASEVLIATKEELEIAQKSIIAHQEMTKKYQDVFEEIKTQIHKSGNKSAIKVLDKILAKEAKQPNGVILQGKQRCPSTGEDDLMLSCTLCSEKIKVSELASHSKICSSQDKGSTKPKLTKQPSTPTPDMLRVNVTYSETDQKNATFKVVTKTTLPNYQFPLYEVHRSEAHFEWLQEALQEALPERIVPPLVKHTSLNGKTREFQRFLSRICSHKALKHDGWLHLFLTGFNEELEAAQAQLDKRKSISDTTEVISDRQGYDENAPVIKCKKYMESLNKHIQELINHIQISTEDKSTDLGVWFKLLSEGEPTDTYLKAACAALSKICHELGNYKPHPMCQVVTKPADQETEENLIVSDLTSIAEYVKSAKKLLVRVEQAVGTFLHWDAEVRQCEEMTEPGNDSAEESQSLTQRWAEANSNCAEAKAYLERLCQDLKFELSHFDLRKESELREVLIEYTTLKSEHFEKVQSKWFGVKFMVEAPISSDIRAIKCIEEIDMN</sequence>
<keyword evidence="6" id="KW-1185">Reference proteome</keyword>
<feature type="coiled-coil region" evidence="3">
    <location>
        <begin position="124"/>
        <end position="151"/>
    </location>
</feature>
<dbReference type="InterPro" id="IPR001452">
    <property type="entry name" value="SH3_domain"/>
</dbReference>
<dbReference type="GeneID" id="116303273"/>
<gene>
    <name evidence="7" type="primary">LOC116303273</name>
</gene>